<dbReference type="AlphaFoldDB" id="A0A1X2G9N8"/>
<dbReference type="Proteomes" id="UP000242146">
    <property type="component" value="Unassembled WGS sequence"/>
</dbReference>
<dbReference type="OrthoDB" id="2266444at2759"/>
<sequence>MTNQLKIQGLNDGRFKYNADGTILAHDHFRMEILLTEVSSGFDNADGSKVSFDHYKAMFGMLAMLKTLAHTYNKASFATFKKLKIHFIHGHGNVIRHWTMSLQSPGVFVMNKEQRVTVPIKFVEKDMQLLPFICFYKTLTIACEDTLLTLKQLKEEHKYALRSKDTESTLTLDILVDPMIIRLNEAKHASIVASEGPQSQPSSPSR</sequence>
<organism evidence="1 2">
    <name type="scientific">Hesseltinella vesiculosa</name>
    <dbReference type="NCBI Taxonomy" id="101127"/>
    <lineage>
        <taxon>Eukaryota</taxon>
        <taxon>Fungi</taxon>
        <taxon>Fungi incertae sedis</taxon>
        <taxon>Mucoromycota</taxon>
        <taxon>Mucoromycotina</taxon>
        <taxon>Mucoromycetes</taxon>
        <taxon>Mucorales</taxon>
        <taxon>Cunninghamellaceae</taxon>
        <taxon>Hesseltinella</taxon>
    </lineage>
</organism>
<gene>
    <name evidence="1" type="ORF">DM01DRAFT_252525</name>
</gene>
<evidence type="ECO:0000313" key="1">
    <source>
        <dbReference type="EMBL" id="ORX48590.1"/>
    </source>
</evidence>
<comment type="caution">
    <text evidence="1">The sequence shown here is derived from an EMBL/GenBank/DDBJ whole genome shotgun (WGS) entry which is preliminary data.</text>
</comment>
<evidence type="ECO:0000313" key="2">
    <source>
        <dbReference type="Proteomes" id="UP000242146"/>
    </source>
</evidence>
<keyword evidence="2" id="KW-1185">Reference proteome</keyword>
<dbReference type="EMBL" id="MCGT01000029">
    <property type="protein sequence ID" value="ORX48590.1"/>
    <property type="molecule type" value="Genomic_DNA"/>
</dbReference>
<reference evidence="1 2" key="1">
    <citation type="submission" date="2016-07" db="EMBL/GenBank/DDBJ databases">
        <title>Pervasive Adenine N6-methylation of Active Genes in Fungi.</title>
        <authorList>
            <consortium name="DOE Joint Genome Institute"/>
            <person name="Mondo S.J."/>
            <person name="Dannebaum R.O."/>
            <person name="Kuo R.C."/>
            <person name="Labutti K."/>
            <person name="Haridas S."/>
            <person name="Kuo A."/>
            <person name="Salamov A."/>
            <person name="Ahrendt S.R."/>
            <person name="Lipzen A."/>
            <person name="Sullivan W."/>
            <person name="Andreopoulos W.B."/>
            <person name="Clum A."/>
            <person name="Lindquist E."/>
            <person name="Daum C."/>
            <person name="Ramamoorthy G.K."/>
            <person name="Gryganskyi A."/>
            <person name="Culley D."/>
            <person name="Magnuson J.K."/>
            <person name="James T.Y."/>
            <person name="O'Malley M.A."/>
            <person name="Stajich J.E."/>
            <person name="Spatafora J.W."/>
            <person name="Visel A."/>
            <person name="Grigoriev I.V."/>
        </authorList>
    </citation>
    <scope>NUCLEOTIDE SEQUENCE [LARGE SCALE GENOMIC DNA]</scope>
    <source>
        <strain evidence="1 2">NRRL 3301</strain>
    </source>
</reference>
<accession>A0A1X2G9N8</accession>
<protein>
    <submittedName>
        <fullName evidence="1">Uncharacterized protein</fullName>
    </submittedName>
</protein>
<name>A0A1X2G9N8_9FUNG</name>
<proteinExistence type="predicted"/>